<dbReference type="Pfam" id="PF12647">
    <property type="entry name" value="RNHCP"/>
    <property type="match status" value="1"/>
</dbReference>
<proteinExistence type="predicted"/>
<gene>
    <name evidence="2" type="ORF">DDY47_02220</name>
</gene>
<evidence type="ECO:0000313" key="2">
    <source>
        <dbReference type="EMBL" id="HBI35730.1"/>
    </source>
</evidence>
<dbReference type="InterPro" id="IPR024439">
    <property type="entry name" value="RNHCP"/>
</dbReference>
<sequence length="130" mass="14874">MSDEPTCTLRKLFEFSQDDRGICKHFNKLKVSLSFKKKTEDFKCRNCGKFVTGTGYTNHCPNCLFSEHVDIMPGDRANPCKGMMKPVGIVKKRGEFFVVHKCEKCGEIKHNRTSENDNQEKIIEISVLPV</sequence>
<organism evidence="2 3">
    <name type="scientific">candidate division WWE3 bacterium</name>
    <dbReference type="NCBI Taxonomy" id="2053526"/>
    <lineage>
        <taxon>Bacteria</taxon>
        <taxon>Katanobacteria</taxon>
    </lineage>
</organism>
<accession>A0A354G3Z2</accession>
<feature type="domain" description="RNHCP" evidence="1">
    <location>
        <begin position="40"/>
        <end position="122"/>
    </location>
</feature>
<evidence type="ECO:0000313" key="3">
    <source>
        <dbReference type="Proteomes" id="UP000261706"/>
    </source>
</evidence>
<reference evidence="2 3" key="1">
    <citation type="journal article" date="2018" name="Nat. Biotechnol.">
        <title>A standardized bacterial taxonomy based on genome phylogeny substantially revises the tree of life.</title>
        <authorList>
            <person name="Parks D.H."/>
            <person name="Chuvochina M."/>
            <person name="Waite D.W."/>
            <person name="Rinke C."/>
            <person name="Skarshewski A."/>
            <person name="Chaumeil P.A."/>
            <person name="Hugenholtz P."/>
        </authorList>
    </citation>
    <scope>NUCLEOTIDE SEQUENCE [LARGE SCALE GENOMIC DNA]</scope>
    <source>
        <strain evidence="2">UBA12146</strain>
    </source>
</reference>
<dbReference type="AlphaFoldDB" id="A0A354G3Z2"/>
<dbReference type="Proteomes" id="UP000261706">
    <property type="component" value="Unassembled WGS sequence"/>
</dbReference>
<dbReference type="EMBL" id="DNVO01000031">
    <property type="protein sequence ID" value="HBI35730.1"/>
    <property type="molecule type" value="Genomic_DNA"/>
</dbReference>
<protein>
    <recommendedName>
        <fullName evidence="1">RNHCP domain-containing protein</fullName>
    </recommendedName>
</protein>
<evidence type="ECO:0000259" key="1">
    <source>
        <dbReference type="Pfam" id="PF12647"/>
    </source>
</evidence>
<comment type="caution">
    <text evidence="2">The sequence shown here is derived from an EMBL/GenBank/DDBJ whole genome shotgun (WGS) entry which is preliminary data.</text>
</comment>
<name>A0A354G3Z2_UNCKA</name>